<dbReference type="Proteomes" id="UP000186955">
    <property type="component" value="Unassembled WGS sequence"/>
</dbReference>
<evidence type="ECO:0000313" key="2">
    <source>
        <dbReference type="EMBL" id="OKP09245.1"/>
    </source>
</evidence>
<feature type="compositionally biased region" description="Polar residues" evidence="1">
    <location>
        <begin position="1"/>
        <end position="19"/>
    </location>
</feature>
<dbReference type="AlphaFoldDB" id="A0A1Q5UAV1"/>
<feature type="non-terminal residue" evidence="3">
    <location>
        <position position="1"/>
    </location>
</feature>
<reference evidence="3 4" key="1">
    <citation type="submission" date="2016-10" db="EMBL/GenBank/DDBJ databases">
        <title>Genome sequence of the ascomycete fungus Penicillium subrubescens.</title>
        <authorList>
            <person name="De Vries R.P."/>
            <person name="Peng M."/>
            <person name="Dilokpimol A."/>
            <person name="Hilden K."/>
            <person name="Makela M.R."/>
            <person name="Grigoriev I."/>
            <person name="Riley R."/>
            <person name="Granchi Z."/>
        </authorList>
    </citation>
    <scope>NUCLEOTIDE SEQUENCE [LARGE SCALE GENOMIC DNA]</scope>
    <source>
        <strain evidence="3 4">CBS 132785</strain>
    </source>
</reference>
<dbReference type="EMBL" id="MNBE01000480">
    <property type="protein sequence ID" value="OKP09608.1"/>
    <property type="molecule type" value="Genomic_DNA"/>
</dbReference>
<sequence length="319" mass="36208">SNYVQETSRQATSSGSYSHQRNDPLHLRHRWENELVGSASFLFQPELQTPGLPRLQREQPSMKWMHGPSSDIVTLHDLGPQLYQCDEDCLEDYEPESDPGLTLLLENKHQAQGRKKCTSTWYQNITSRSYRHRLKASIQSNVSGFGSFLHKLPTVPMHKTMWNFKGRYNQVSSTSPTSRFISEEQFWLMLARFFGLAALPEQRRASFPSRGEIRYITNYVKSQPTPDDICDNSDDIEDLVKICNRNCFPGIYFKASVPLSNSAPSLSVGKLMIPSPSIGRPVSRQISLPKRSGVKIKMVTTSPLNTARSLSESGVPYEY</sequence>
<dbReference type="EMBL" id="MNBE01000556">
    <property type="protein sequence ID" value="OKP09245.1"/>
    <property type="molecule type" value="Genomic_DNA"/>
</dbReference>
<protein>
    <submittedName>
        <fullName evidence="3">Uncharacterized protein</fullName>
    </submittedName>
</protein>
<gene>
    <name evidence="3" type="ORF">PENSUB_5003</name>
    <name evidence="2" type="ORF">PENSUB_5413</name>
</gene>
<accession>A0A1Q5UAV1</accession>
<evidence type="ECO:0000313" key="3">
    <source>
        <dbReference type="EMBL" id="OKP09608.1"/>
    </source>
</evidence>
<evidence type="ECO:0000313" key="4">
    <source>
        <dbReference type="Proteomes" id="UP000186955"/>
    </source>
</evidence>
<name>A0A1Q5UAV1_9EURO</name>
<proteinExistence type="predicted"/>
<feature type="region of interest" description="Disordered" evidence="1">
    <location>
        <begin position="1"/>
        <end position="22"/>
    </location>
</feature>
<organism evidence="3 4">
    <name type="scientific">Penicillium subrubescens</name>
    <dbReference type="NCBI Taxonomy" id="1316194"/>
    <lineage>
        <taxon>Eukaryota</taxon>
        <taxon>Fungi</taxon>
        <taxon>Dikarya</taxon>
        <taxon>Ascomycota</taxon>
        <taxon>Pezizomycotina</taxon>
        <taxon>Eurotiomycetes</taxon>
        <taxon>Eurotiomycetidae</taxon>
        <taxon>Eurotiales</taxon>
        <taxon>Aspergillaceae</taxon>
        <taxon>Penicillium</taxon>
    </lineage>
</organism>
<keyword evidence="4" id="KW-1185">Reference proteome</keyword>
<evidence type="ECO:0000256" key="1">
    <source>
        <dbReference type="SAM" id="MobiDB-lite"/>
    </source>
</evidence>
<comment type="caution">
    <text evidence="3">The sequence shown here is derived from an EMBL/GenBank/DDBJ whole genome shotgun (WGS) entry which is preliminary data.</text>
</comment>